<comment type="caution">
    <text evidence="1">The sequence shown here is derived from an EMBL/GenBank/DDBJ whole genome shotgun (WGS) entry which is preliminary data.</text>
</comment>
<dbReference type="CDD" id="cd02947">
    <property type="entry name" value="TRX_family"/>
    <property type="match status" value="1"/>
</dbReference>
<dbReference type="STRING" id="1208365.B273_0221"/>
<dbReference type="Gene3D" id="3.40.30.10">
    <property type="entry name" value="Glutaredoxin"/>
    <property type="match status" value="1"/>
</dbReference>
<evidence type="ECO:0000313" key="1">
    <source>
        <dbReference type="EMBL" id="EKO37299.1"/>
    </source>
</evidence>
<dbReference type="SUPFAM" id="SSF52833">
    <property type="entry name" value="Thioredoxin-like"/>
    <property type="match status" value="1"/>
</dbReference>
<evidence type="ECO:0008006" key="3">
    <source>
        <dbReference type="Google" id="ProtNLM"/>
    </source>
</evidence>
<dbReference type="EMBL" id="AMWX01000001">
    <property type="protein sequence ID" value="EKO37299.1"/>
    <property type="molecule type" value="Genomic_DNA"/>
</dbReference>
<reference evidence="1 2" key="1">
    <citation type="submission" date="2012-09" db="EMBL/GenBank/DDBJ databases">
        <authorList>
            <person name="Dupont C.L."/>
            <person name="Rusch D.B."/>
            <person name="Lombardo M.-J."/>
            <person name="Novotny M."/>
            <person name="Yee-Greenbaum J."/>
            <person name="Laskin R."/>
        </authorList>
    </citation>
    <scope>NUCLEOTIDE SEQUENCE [LARGE SCALE GENOMIC DNA]</scope>
    <source>
        <strain evidence="1">SAR86E</strain>
    </source>
</reference>
<proteinExistence type="predicted"/>
<keyword evidence="2" id="KW-1185">Reference proteome</keyword>
<dbReference type="PATRIC" id="fig|1208365.4.peg.225"/>
<dbReference type="Proteomes" id="UP000010310">
    <property type="component" value="Unassembled WGS sequence"/>
</dbReference>
<dbReference type="AlphaFoldDB" id="K6G860"/>
<protein>
    <recommendedName>
        <fullName evidence="3">Thioredoxin</fullName>
    </recommendedName>
</protein>
<name>K6G860_9GAMM</name>
<sequence length="163" mass="18753">MKRLIYLPLVLLISIPVFSSSNLPLIGDLSKDELFLKDNQFYKNYLSAKPYYFDSILDLDGISVEILFGTWCHDSQREVPKLLRMLEDINLKSEMISLIGLDYNKNEPLNRGKILNVKKTPTIIFYKDKIEIGRIEETPKIMLEGVGLVSASLKENLLFILNK</sequence>
<organism evidence="1 2">
    <name type="scientific">SAR86 cluster bacterium SAR86E</name>
    <dbReference type="NCBI Taxonomy" id="1208365"/>
    <lineage>
        <taxon>Bacteria</taxon>
        <taxon>Pseudomonadati</taxon>
        <taxon>Pseudomonadota</taxon>
        <taxon>Gammaproteobacteria</taxon>
        <taxon>SAR86 cluster</taxon>
    </lineage>
</organism>
<gene>
    <name evidence="1" type="ORF">B273_0221</name>
</gene>
<accession>K6G860</accession>
<evidence type="ECO:0000313" key="2">
    <source>
        <dbReference type="Proteomes" id="UP000010310"/>
    </source>
</evidence>
<dbReference type="InterPro" id="IPR036249">
    <property type="entry name" value="Thioredoxin-like_sf"/>
</dbReference>